<dbReference type="EMBL" id="MNBE01000490">
    <property type="protein sequence ID" value="OKP09567.1"/>
    <property type="molecule type" value="Genomic_DNA"/>
</dbReference>
<dbReference type="PROSITE" id="PS50294">
    <property type="entry name" value="WD_REPEATS_REGION"/>
    <property type="match status" value="13"/>
</dbReference>
<dbReference type="FunFam" id="2.130.10.10:FF:000228">
    <property type="entry name" value="COMPASS-like H3K4 histone methylase component WDR5A"/>
    <property type="match status" value="1"/>
</dbReference>
<dbReference type="InterPro" id="IPR057855">
    <property type="entry name" value="Beta-prop_WDR19_1st"/>
</dbReference>
<keyword evidence="1 3" id="KW-0853">WD repeat</keyword>
<feature type="repeat" description="WD" evidence="3">
    <location>
        <begin position="595"/>
        <end position="636"/>
    </location>
</feature>
<dbReference type="Pfam" id="PF23389">
    <property type="entry name" value="Beta-prop_WDR19_1st"/>
    <property type="match status" value="2"/>
</dbReference>
<dbReference type="InterPro" id="IPR001680">
    <property type="entry name" value="WD40_rpt"/>
</dbReference>
<comment type="caution">
    <text evidence="5">The sequence shown here is derived from an EMBL/GenBank/DDBJ whole genome shotgun (WGS) entry which is preliminary data.</text>
</comment>
<dbReference type="Gene3D" id="2.130.10.10">
    <property type="entry name" value="YVTN repeat-like/Quinoprotein amine dehydrogenase"/>
    <property type="match status" value="7"/>
</dbReference>
<feature type="repeat" description="WD" evidence="3">
    <location>
        <begin position="889"/>
        <end position="930"/>
    </location>
</feature>
<organism evidence="5 6">
    <name type="scientific">Penicillium subrubescens</name>
    <dbReference type="NCBI Taxonomy" id="1316194"/>
    <lineage>
        <taxon>Eukaryota</taxon>
        <taxon>Fungi</taxon>
        <taxon>Dikarya</taxon>
        <taxon>Ascomycota</taxon>
        <taxon>Pezizomycotina</taxon>
        <taxon>Eurotiomycetes</taxon>
        <taxon>Eurotiomycetidae</taxon>
        <taxon>Eurotiales</taxon>
        <taxon>Aspergillaceae</taxon>
        <taxon>Penicillium</taxon>
    </lineage>
</organism>
<dbReference type="PANTHER" id="PTHR19848">
    <property type="entry name" value="WD40 REPEAT PROTEIN"/>
    <property type="match status" value="1"/>
</dbReference>
<dbReference type="Proteomes" id="UP000186955">
    <property type="component" value="Unassembled WGS sequence"/>
</dbReference>
<evidence type="ECO:0000259" key="4">
    <source>
        <dbReference type="PROSITE" id="PS50837"/>
    </source>
</evidence>
<feature type="repeat" description="WD" evidence="3">
    <location>
        <begin position="637"/>
        <end position="678"/>
    </location>
</feature>
<dbReference type="Pfam" id="PF24883">
    <property type="entry name" value="NPHP3_N"/>
    <property type="match status" value="1"/>
</dbReference>
<dbReference type="InterPro" id="IPR020472">
    <property type="entry name" value="WD40_PAC1"/>
</dbReference>
<dbReference type="Pfam" id="PF22939">
    <property type="entry name" value="WHD_GPIID"/>
    <property type="match status" value="1"/>
</dbReference>
<protein>
    <submittedName>
        <fullName evidence="5">Vegetative incompatibility protein HET-E-1</fullName>
    </submittedName>
</protein>
<dbReference type="InterPro" id="IPR036322">
    <property type="entry name" value="WD40_repeat_dom_sf"/>
</dbReference>
<dbReference type="InterPro" id="IPR027417">
    <property type="entry name" value="P-loop_NTPase"/>
</dbReference>
<dbReference type="InterPro" id="IPR019775">
    <property type="entry name" value="WD40_repeat_CS"/>
</dbReference>
<evidence type="ECO:0000256" key="1">
    <source>
        <dbReference type="ARBA" id="ARBA00022574"/>
    </source>
</evidence>
<dbReference type="FunFam" id="3.40.50.300:FF:001638">
    <property type="entry name" value="NACHT and WD40 domain protein"/>
    <property type="match status" value="1"/>
</dbReference>
<dbReference type="PROSITE" id="PS50837">
    <property type="entry name" value="NACHT"/>
    <property type="match status" value="1"/>
</dbReference>
<proteinExistence type="predicted"/>
<dbReference type="SMART" id="SM00320">
    <property type="entry name" value="WD40"/>
    <property type="match status" value="13"/>
</dbReference>
<name>A0A1Q5UAS1_9EURO</name>
<accession>A0A1Q5UAS1</accession>
<keyword evidence="6" id="KW-1185">Reference proteome</keyword>
<dbReference type="STRING" id="1316194.A0A1Q5UAS1"/>
<feature type="repeat" description="WD" evidence="3">
    <location>
        <begin position="721"/>
        <end position="762"/>
    </location>
</feature>
<evidence type="ECO:0000256" key="2">
    <source>
        <dbReference type="ARBA" id="ARBA00022737"/>
    </source>
</evidence>
<keyword evidence="2" id="KW-0677">Repeat</keyword>
<feature type="repeat" description="WD" evidence="3">
    <location>
        <begin position="805"/>
        <end position="846"/>
    </location>
</feature>
<dbReference type="Pfam" id="PF00400">
    <property type="entry name" value="WD40"/>
    <property type="match status" value="5"/>
</dbReference>
<reference evidence="5 6" key="1">
    <citation type="submission" date="2016-10" db="EMBL/GenBank/DDBJ databases">
        <title>Genome sequence of the ascomycete fungus Penicillium subrubescens.</title>
        <authorList>
            <person name="De Vries R.P."/>
            <person name="Peng M."/>
            <person name="Dilokpimol A."/>
            <person name="Hilden K."/>
            <person name="Makela M.R."/>
            <person name="Grigoriev I."/>
            <person name="Riley R."/>
            <person name="Granchi Z."/>
        </authorList>
    </citation>
    <scope>NUCLEOTIDE SEQUENCE [LARGE SCALE GENOMIC DNA]</scope>
    <source>
        <strain evidence="5 6">CBS 132785</strain>
    </source>
</reference>
<gene>
    <name evidence="5" type="ORF">PENSUB_5046</name>
</gene>
<dbReference type="InterPro" id="IPR007111">
    <property type="entry name" value="NACHT_NTPase"/>
</dbReference>
<dbReference type="CDD" id="cd00200">
    <property type="entry name" value="WD40"/>
    <property type="match status" value="2"/>
</dbReference>
<dbReference type="PRINTS" id="PR00320">
    <property type="entry name" value="GPROTEINBRPT"/>
</dbReference>
<dbReference type="PANTHER" id="PTHR19848:SF8">
    <property type="entry name" value="F-BOX AND WD REPEAT DOMAIN CONTAINING 7"/>
    <property type="match status" value="1"/>
</dbReference>
<dbReference type="GO" id="GO:0035097">
    <property type="term" value="C:histone methyltransferase complex"/>
    <property type="evidence" value="ECO:0007669"/>
    <property type="project" value="UniProtKB-ARBA"/>
</dbReference>
<evidence type="ECO:0000256" key="3">
    <source>
        <dbReference type="PROSITE-ProRule" id="PRU00221"/>
    </source>
</evidence>
<dbReference type="InterPro" id="IPR015943">
    <property type="entry name" value="WD40/YVTN_repeat-like_dom_sf"/>
</dbReference>
<feature type="repeat" description="WD" evidence="3">
    <location>
        <begin position="1057"/>
        <end position="1098"/>
    </location>
</feature>
<sequence length="1288" mass="141953">MGTNISYDGSNSGLQIGENHGDITAQFVQPEASLNQACLRDLRTTSPHDDKDRIEQTNGGLLIDSYRWILDNEQFKQWQDNQSSRLLWIKGDPGKGKTMLLCGIINELTRSIGDNANLAFFFCQATDVRINSATAVLRGLIYSLVVRQASLLSHVRSRYDQAGKTLFEDINAWNALSKIFNDMLKDPTLQNTYLVIDALDECTKDLPLLLNLVVQESSTYPHVKWIVSSRNWPGIEERLNTTTQTAPISLELNELSVHNAVQQFIRHKVHQLAEVKKYKDEMRDVVYRHLSSHSQGTFLWVALEFPPGLDALYGRMIDQVRTSEDAEICKRILAVMLIAYRPITLDELTALVEIPDDLSDDDEALLEIIALCGSFLTWREDFIVFIHQSAKEFLLEKARIEVFPEGQEAQHLAIFSRSLQTMFKTLQHNILDLKLGVSTDGFTHLRSNPLTAVKYSCVYWVDHLLEGWCGEDEYHSLDDGGCVYRFLQQKYLHWLESLGILGSVLEGITAMLKLEDLLQKKGESRDLLDRVQDASRFIRYHRNAIEISPLQVYSSGLVFSPTQSTTRTCYQKEKPDWILNSPVVDGSWSSCLQTLEGHSDSVTSITWSPDGSRLTSASYDRTVRIWDPATGQCLSTLEGHIDSVTSITWSPDGSRLASASYDRTVRIWDPATGQCLSTLEGHSDSVTSITWSPDRSRLASASYDRTVRIWNPATGQCASTLEGHSDSVTSIAWSLDGSRLASASYDKTVRIWDPATGQCATTLEGHSGLVTSIAWSPDGSRLASASSDKTVRIWDLATGQYASTLERHSSFVNSITWSPDGSRLALVSYDKTVRIWDPATDQCAATLDGHSSRVTSIAWSPDGSRLTSASHDETLRIWDPATGQCLSTLKGHSDTVTSIAWSPDGSRLASASADNTVRIWDPATSQCASTLEGHSDLVTSIAWSPDGSRLASASADNTVRIWDPATGQCGSTIEGHSDSVNLIAWSLDGSRLASASSDKTVRIWDPATGQCASTIEGHSDSVNSIAWSPDGSRLALSSYDKTVRIWDPATGQCATTLEGHSSLVTSIAWSPDGSRLASASSGKTARIWDLATGQCAATLKGHSRGVMSITWSSDGSRLASASSDKTVRIWNPATGQCVSTLDIHSYHFLQFDRSTPTHLHTVIGTLNLGSTEPVAPGASRLTLPKIHGFGLSGNISWITFNGSNLLWLPPDWLGEKKRLVCLHEVQNNHLVLSVSTDQRPQFSDGVHTSTFPGTNKDRKSSWNYLAIEFPEGFSNYKADFITVTTFNA</sequence>
<dbReference type="InterPro" id="IPR054471">
    <property type="entry name" value="GPIID_WHD"/>
</dbReference>
<dbReference type="Gene3D" id="3.40.50.300">
    <property type="entry name" value="P-loop containing nucleotide triphosphate hydrolases"/>
    <property type="match status" value="1"/>
</dbReference>
<dbReference type="SUPFAM" id="SSF52540">
    <property type="entry name" value="P-loop containing nucleoside triphosphate hydrolases"/>
    <property type="match status" value="1"/>
</dbReference>
<dbReference type="InterPro" id="IPR056884">
    <property type="entry name" value="NPHP3-like_N"/>
</dbReference>
<feature type="repeat" description="WD" evidence="3">
    <location>
        <begin position="679"/>
        <end position="720"/>
    </location>
</feature>
<feature type="repeat" description="WD" evidence="3">
    <location>
        <begin position="931"/>
        <end position="972"/>
    </location>
</feature>
<evidence type="ECO:0000313" key="6">
    <source>
        <dbReference type="Proteomes" id="UP000186955"/>
    </source>
</evidence>
<evidence type="ECO:0000313" key="5">
    <source>
        <dbReference type="EMBL" id="OKP09567.1"/>
    </source>
</evidence>
<feature type="domain" description="NACHT" evidence="4">
    <location>
        <begin position="85"/>
        <end position="239"/>
    </location>
</feature>
<dbReference type="SUPFAM" id="SSF50978">
    <property type="entry name" value="WD40 repeat-like"/>
    <property type="match status" value="2"/>
</dbReference>
<feature type="repeat" description="WD" evidence="3">
    <location>
        <begin position="1099"/>
        <end position="1140"/>
    </location>
</feature>
<feature type="repeat" description="WD" evidence="3">
    <location>
        <begin position="973"/>
        <end position="1014"/>
    </location>
</feature>
<feature type="repeat" description="WD" evidence="3">
    <location>
        <begin position="847"/>
        <end position="888"/>
    </location>
</feature>
<feature type="repeat" description="WD" evidence="3">
    <location>
        <begin position="763"/>
        <end position="804"/>
    </location>
</feature>
<dbReference type="PROSITE" id="PS00678">
    <property type="entry name" value="WD_REPEATS_1"/>
    <property type="match status" value="1"/>
</dbReference>
<feature type="repeat" description="WD" evidence="3">
    <location>
        <begin position="1015"/>
        <end position="1056"/>
    </location>
</feature>
<dbReference type="PROSITE" id="PS50082">
    <property type="entry name" value="WD_REPEATS_2"/>
    <property type="match status" value="13"/>
</dbReference>